<gene>
    <name evidence="2" type="ORF">METZ01_LOCUS283974</name>
</gene>
<keyword evidence="1" id="KW-0472">Membrane</keyword>
<accession>A0A382L323</accession>
<feature type="transmembrane region" description="Helical" evidence="1">
    <location>
        <begin position="12"/>
        <end position="33"/>
    </location>
</feature>
<keyword evidence="1" id="KW-1133">Transmembrane helix</keyword>
<organism evidence="2">
    <name type="scientific">marine metagenome</name>
    <dbReference type="NCBI Taxonomy" id="408172"/>
    <lineage>
        <taxon>unclassified sequences</taxon>
        <taxon>metagenomes</taxon>
        <taxon>ecological metagenomes</taxon>
    </lineage>
</organism>
<dbReference type="EMBL" id="UINC01084454">
    <property type="protein sequence ID" value="SVC31120.1"/>
    <property type="molecule type" value="Genomic_DNA"/>
</dbReference>
<reference evidence="2" key="1">
    <citation type="submission" date="2018-05" db="EMBL/GenBank/DDBJ databases">
        <authorList>
            <person name="Lanie J.A."/>
            <person name="Ng W.-L."/>
            <person name="Kazmierczak K.M."/>
            <person name="Andrzejewski T.M."/>
            <person name="Davidsen T.M."/>
            <person name="Wayne K.J."/>
            <person name="Tettelin H."/>
            <person name="Glass J.I."/>
            <person name="Rusch D."/>
            <person name="Podicherti R."/>
            <person name="Tsui H.-C.T."/>
            <person name="Winkler M.E."/>
        </authorList>
    </citation>
    <scope>NUCLEOTIDE SEQUENCE</scope>
</reference>
<feature type="non-terminal residue" evidence="2">
    <location>
        <position position="42"/>
    </location>
</feature>
<dbReference type="AlphaFoldDB" id="A0A382L323"/>
<proteinExistence type="predicted"/>
<protein>
    <submittedName>
        <fullName evidence="2">Uncharacterized protein</fullName>
    </submittedName>
</protein>
<keyword evidence="1" id="KW-0812">Transmembrane</keyword>
<evidence type="ECO:0000313" key="2">
    <source>
        <dbReference type="EMBL" id="SVC31120.1"/>
    </source>
</evidence>
<name>A0A382L323_9ZZZZ</name>
<sequence>MSLGKLGKVLYTLPFLFFGIMHFVMGEAFVNFVPGYLPFAKF</sequence>
<evidence type="ECO:0000256" key="1">
    <source>
        <dbReference type="SAM" id="Phobius"/>
    </source>
</evidence>